<name>A0A2A6E421_9BACL</name>
<comment type="caution">
    <text evidence="3">The sequence shown here is derived from an EMBL/GenBank/DDBJ whole genome shotgun (WGS) entry which is preliminary data.</text>
</comment>
<evidence type="ECO:0000313" key="3">
    <source>
        <dbReference type="EMBL" id="PDO11745.1"/>
    </source>
</evidence>
<dbReference type="GO" id="GO:0008206">
    <property type="term" value="P:bile acid metabolic process"/>
    <property type="evidence" value="ECO:0007669"/>
    <property type="project" value="UniProtKB-ARBA"/>
</dbReference>
<protein>
    <submittedName>
        <fullName evidence="3">3-oxoacyl-ACP reductase</fullName>
    </submittedName>
</protein>
<evidence type="ECO:0000256" key="2">
    <source>
        <dbReference type="ARBA" id="ARBA00023002"/>
    </source>
</evidence>
<dbReference type="Proteomes" id="UP000243688">
    <property type="component" value="Unassembled WGS sequence"/>
</dbReference>
<dbReference type="Pfam" id="PF13561">
    <property type="entry name" value="adh_short_C2"/>
    <property type="match status" value="1"/>
</dbReference>
<dbReference type="PANTHER" id="PTHR42879:SF6">
    <property type="entry name" value="NADPH-DEPENDENT REDUCTASE BACG"/>
    <property type="match status" value="1"/>
</dbReference>
<dbReference type="GO" id="GO:0016491">
    <property type="term" value="F:oxidoreductase activity"/>
    <property type="evidence" value="ECO:0007669"/>
    <property type="project" value="UniProtKB-KW"/>
</dbReference>
<reference evidence="3 4" key="1">
    <citation type="submission" date="2016-12" db="EMBL/GenBank/DDBJ databases">
        <title>Candidatus Reconcilibacillus cellulovorans genome.</title>
        <authorList>
            <person name="Kolinko S."/>
            <person name="Wu Y.-W."/>
            <person name="Tachea F."/>
            <person name="Denzel E."/>
            <person name="Hiras J."/>
            <person name="Baecker N."/>
            <person name="Chan L.J."/>
            <person name="Eichorst S.A."/>
            <person name="Frey D."/>
            <person name="Adams P.D."/>
            <person name="Pray T."/>
            <person name="Tanjore D."/>
            <person name="Petzold C.J."/>
            <person name="Gladden J.M."/>
            <person name="Simmons B.A."/>
            <person name="Singer S.W."/>
        </authorList>
    </citation>
    <scope>NUCLEOTIDE SEQUENCE [LARGE SCALE GENOMIC DNA]</scope>
    <source>
        <strain evidence="3">JTherm</strain>
    </source>
</reference>
<dbReference type="InterPro" id="IPR036291">
    <property type="entry name" value="NAD(P)-bd_dom_sf"/>
</dbReference>
<dbReference type="EMBL" id="MOXJ01000001">
    <property type="protein sequence ID" value="PDO11745.1"/>
    <property type="molecule type" value="Genomic_DNA"/>
</dbReference>
<keyword evidence="2" id="KW-0560">Oxidoreductase</keyword>
<dbReference type="InterPro" id="IPR002347">
    <property type="entry name" value="SDR_fam"/>
</dbReference>
<organism evidence="3 4">
    <name type="scientific">Candidatus Reconcilbacillus cellulovorans</name>
    <dbReference type="NCBI Taxonomy" id="1906605"/>
    <lineage>
        <taxon>Bacteria</taxon>
        <taxon>Bacillati</taxon>
        <taxon>Bacillota</taxon>
        <taxon>Bacilli</taxon>
        <taxon>Bacillales</taxon>
        <taxon>Paenibacillaceae</taxon>
        <taxon>Candidatus Reconcilbacillus</taxon>
    </lineage>
</organism>
<gene>
    <name evidence="3" type="ORF">BLM47_01210</name>
</gene>
<dbReference type="InterPro" id="IPR050259">
    <property type="entry name" value="SDR"/>
</dbReference>
<dbReference type="CDD" id="cd05344">
    <property type="entry name" value="BKR_like_SDR_like"/>
    <property type="match status" value="1"/>
</dbReference>
<comment type="similarity">
    <text evidence="1">Belongs to the short-chain dehydrogenases/reductases (SDR) family.</text>
</comment>
<dbReference type="PANTHER" id="PTHR42879">
    <property type="entry name" value="3-OXOACYL-(ACYL-CARRIER-PROTEIN) REDUCTASE"/>
    <property type="match status" value="1"/>
</dbReference>
<dbReference type="SUPFAM" id="SSF51735">
    <property type="entry name" value="NAD(P)-binding Rossmann-fold domains"/>
    <property type="match status" value="1"/>
</dbReference>
<dbReference type="Gene3D" id="3.40.50.720">
    <property type="entry name" value="NAD(P)-binding Rossmann-like Domain"/>
    <property type="match status" value="1"/>
</dbReference>
<evidence type="ECO:0000256" key="1">
    <source>
        <dbReference type="ARBA" id="ARBA00006484"/>
    </source>
</evidence>
<dbReference type="FunFam" id="3.40.50.720:FF:000084">
    <property type="entry name" value="Short-chain dehydrogenase reductase"/>
    <property type="match status" value="1"/>
</dbReference>
<proteinExistence type="inferred from homology"/>
<accession>A0A2A6E421</accession>
<dbReference type="PRINTS" id="PR00081">
    <property type="entry name" value="GDHRDH"/>
</dbReference>
<evidence type="ECO:0000313" key="4">
    <source>
        <dbReference type="Proteomes" id="UP000243688"/>
    </source>
</evidence>
<dbReference type="AlphaFoldDB" id="A0A2A6E421"/>
<sequence>MDLGLKGRKALVTASSRGIGRAIAEALAREGADVGLCGRNQAAVYETARRLRETYGVDAWAVAADVGRRDDIEGLVGEAARRWGRIDALVCNAGGPPGGSFLTLSDEEWEAAFRINVMSVVRLTRSVYPLMRDGGGRIVAVASTSVKMPIPRLVLSNAMRSAVAAVMKTLSIEWGKDGILVNTICPGRIRTDRTEELDRLQAREEGKSVAEVRAAIEAQIPLGRYGEPEELARLAAFLLSPANTYVTGSLFYVDGGMVKAM</sequence>